<proteinExistence type="predicted"/>
<dbReference type="PATRIC" id="fig|331679.3.peg.65"/>
<reference evidence="2 4" key="1">
    <citation type="journal article" date="2015" name="Genome Announc.">
        <title>Expanding the biotechnology potential of lactobacilli through comparative genomics of 213 strains and associated genera.</title>
        <authorList>
            <person name="Sun Z."/>
            <person name="Harris H.M."/>
            <person name="McCann A."/>
            <person name="Guo C."/>
            <person name="Argimon S."/>
            <person name="Zhang W."/>
            <person name="Yang X."/>
            <person name="Jeffery I.B."/>
            <person name="Cooney J.C."/>
            <person name="Kagawa T.F."/>
            <person name="Liu W."/>
            <person name="Song Y."/>
            <person name="Salvetti E."/>
            <person name="Wrobel A."/>
            <person name="Rasinkangas P."/>
            <person name="Parkhill J."/>
            <person name="Rea M.C."/>
            <person name="O'Sullivan O."/>
            <person name="Ritari J."/>
            <person name="Douillard F.P."/>
            <person name="Paul Ross R."/>
            <person name="Yang R."/>
            <person name="Briner A.E."/>
            <person name="Felis G.E."/>
            <person name="de Vos W.M."/>
            <person name="Barrangou R."/>
            <person name="Klaenhammer T.R."/>
            <person name="Caufield P.W."/>
            <person name="Cui Y."/>
            <person name="Zhang H."/>
            <person name="O'Toole P.W."/>
        </authorList>
    </citation>
    <scope>NUCLEOTIDE SEQUENCE [LARGE SCALE GENOMIC DNA]</scope>
    <source>
        <strain evidence="2 4">DSM 18001</strain>
    </source>
</reference>
<dbReference type="RefSeq" id="WP_057801166.1">
    <property type="nucleotide sequence ID" value="NZ_JQBX01000001.1"/>
</dbReference>
<name>A0A0R2L0I7_9LACO</name>
<reference evidence="3 5" key="2">
    <citation type="submission" date="2019-05" db="EMBL/GenBank/DDBJ databases">
        <title>The metagenome of a microbial culture collection derived from dairy environment covers the genomic content of the human microbiome.</title>
        <authorList>
            <person name="Roder T."/>
            <person name="Wuthrich D."/>
            <person name="Sattari Z."/>
            <person name="Von Ah U."/>
            <person name="Bar C."/>
            <person name="Ronchi F."/>
            <person name="Macpherson A.J."/>
            <person name="Ganal-Vonarburg S.C."/>
            <person name="Bruggmann R."/>
            <person name="Vergeres G."/>
        </authorList>
    </citation>
    <scope>NUCLEOTIDE SEQUENCE [LARGE SCALE GENOMIC DNA]</scope>
    <source>
        <strain evidence="3 5">FAM 18815</strain>
    </source>
</reference>
<organism evidence="2 4">
    <name type="scientific">Pediococcus stilesii</name>
    <dbReference type="NCBI Taxonomy" id="331679"/>
    <lineage>
        <taxon>Bacteria</taxon>
        <taxon>Bacillati</taxon>
        <taxon>Bacillota</taxon>
        <taxon>Bacilli</taxon>
        <taxon>Lactobacillales</taxon>
        <taxon>Lactobacillaceae</taxon>
        <taxon>Pediococcus</taxon>
    </lineage>
</organism>
<evidence type="ECO:0000259" key="1">
    <source>
        <dbReference type="Pfam" id="PF11195"/>
    </source>
</evidence>
<feature type="domain" description="Thoeris anti-defense 2-like" evidence="1">
    <location>
        <begin position="1"/>
        <end position="72"/>
    </location>
</feature>
<dbReference type="Proteomes" id="UP000051859">
    <property type="component" value="Unassembled WGS sequence"/>
</dbReference>
<gene>
    <name evidence="3" type="ORF">FEZ51_06020</name>
    <name evidence="2" type="ORF">IV81_GL000064</name>
</gene>
<dbReference type="OrthoDB" id="9806476at2"/>
<sequence>MTFEKVLPILKAGGKAIRSQWGGDEEYILVITNQKFDGIDVTPSMLIKTTSEGYSSFAPTVCDILAEDWEVVLGD</sequence>
<dbReference type="Proteomes" id="UP000305541">
    <property type="component" value="Unassembled WGS sequence"/>
</dbReference>
<dbReference type="Pfam" id="PF11195">
    <property type="entry name" value="Tad2-like"/>
    <property type="match status" value="1"/>
</dbReference>
<keyword evidence="4" id="KW-1185">Reference proteome</keyword>
<evidence type="ECO:0000313" key="4">
    <source>
        <dbReference type="Proteomes" id="UP000051859"/>
    </source>
</evidence>
<protein>
    <submittedName>
        <fullName evidence="3">DUF2829 domain-containing protein</fullName>
    </submittedName>
</protein>
<accession>A0A0R2L0I7</accession>
<dbReference type="STRING" id="331679.IV81_GL000064"/>
<dbReference type="EMBL" id="JQBX01000001">
    <property type="protein sequence ID" value="KRN95182.1"/>
    <property type="molecule type" value="Genomic_DNA"/>
</dbReference>
<evidence type="ECO:0000313" key="5">
    <source>
        <dbReference type="Proteomes" id="UP000305541"/>
    </source>
</evidence>
<evidence type="ECO:0000313" key="2">
    <source>
        <dbReference type="EMBL" id="KRN95182.1"/>
    </source>
</evidence>
<evidence type="ECO:0000313" key="3">
    <source>
        <dbReference type="EMBL" id="TLQ04157.1"/>
    </source>
</evidence>
<dbReference type="InterPro" id="IPR021361">
    <property type="entry name" value="Tad2-like_dom"/>
</dbReference>
<dbReference type="EMBL" id="VBTH01000009">
    <property type="protein sequence ID" value="TLQ04157.1"/>
    <property type="molecule type" value="Genomic_DNA"/>
</dbReference>
<dbReference type="AlphaFoldDB" id="A0A0R2L0I7"/>
<comment type="caution">
    <text evidence="2">The sequence shown here is derived from an EMBL/GenBank/DDBJ whole genome shotgun (WGS) entry which is preliminary data.</text>
</comment>